<feature type="region of interest" description="Disordered" evidence="1">
    <location>
        <begin position="209"/>
        <end position="249"/>
    </location>
</feature>
<keyword evidence="3" id="KW-1185">Reference proteome</keyword>
<feature type="region of interest" description="Disordered" evidence="1">
    <location>
        <begin position="1"/>
        <end position="25"/>
    </location>
</feature>
<comment type="caution">
    <text evidence="2">The sequence shown here is derived from an EMBL/GenBank/DDBJ whole genome shotgun (WGS) entry which is preliminary data.</text>
</comment>
<proteinExistence type="predicted"/>
<feature type="region of interest" description="Disordered" evidence="1">
    <location>
        <begin position="287"/>
        <end position="313"/>
    </location>
</feature>
<accession>A0A9P4LJV3</accession>
<evidence type="ECO:0000313" key="3">
    <source>
        <dbReference type="Proteomes" id="UP000799777"/>
    </source>
</evidence>
<dbReference type="AlphaFoldDB" id="A0A9P4LJV3"/>
<evidence type="ECO:0000256" key="1">
    <source>
        <dbReference type="SAM" id="MobiDB-lite"/>
    </source>
</evidence>
<dbReference type="OrthoDB" id="5396564at2759"/>
<protein>
    <submittedName>
        <fullName evidence="2">Uncharacterized protein</fullName>
    </submittedName>
</protein>
<feature type="compositionally biased region" description="Polar residues" evidence="1">
    <location>
        <begin position="122"/>
        <end position="133"/>
    </location>
</feature>
<organism evidence="2 3">
    <name type="scientific">Setomelanomma holmii</name>
    <dbReference type="NCBI Taxonomy" id="210430"/>
    <lineage>
        <taxon>Eukaryota</taxon>
        <taxon>Fungi</taxon>
        <taxon>Dikarya</taxon>
        <taxon>Ascomycota</taxon>
        <taxon>Pezizomycotina</taxon>
        <taxon>Dothideomycetes</taxon>
        <taxon>Pleosporomycetidae</taxon>
        <taxon>Pleosporales</taxon>
        <taxon>Pleosporineae</taxon>
        <taxon>Phaeosphaeriaceae</taxon>
        <taxon>Setomelanomma</taxon>
    </lineage>
</organism>
<gene>
    <name evidence="2" type="ORF">EK21DRAFT_91363</name>
</gene>
<feature type="compositionally biased region" description="Polar residues" evidence="1">
    <location>
        <begin position="149"/>
        <end position="159"/>
    </location>
</feature>
<feature type="compositionally biased region" description="Low complexity" evidence="1">
    <location>
        <begin position="296"/>
        <end position="306"/>
    </location>
</feature>
<name>A0A9P4LJV3_9PLEO</name>
<evidence type="ECO:0000313" key="2">
    <source>
        <dbReference type="EMBL" id="KAF2027570.1"/>
    </source>
</evidence>
<reference evidence="2" key="1">
    <citation type="journal article" date="2020" name="Stud. Mycol.">
        <title>101 Dothideomycetes genomes: a test case for predicting lifestyles and emergence of pathogens.</title>
        <authorList>
            <person name="Haridas S."/>
            <person name="Albert R."/>
            <person name="Binder M."/>
            <person name="Bloem J."/>
            <person name="Labutti K."/>
            <person name="Salamov A."/>
            <person name="Andreopoulos B."/>
            <person name="Baker S."/>
            <person name="Barry K."/>
            <person name="Bills G."/>
            <person name="Bluhm B."/>
            <person name="Cannon C."/>
            <person name="Castanera R."/>
            <person name="Culley D."/>
            <person name="Daum C."/>
            <person name="Ezra D."/>
            <person name="Gonzalez J."/>
            <person name="Henrissat B."/>
            <person name="Kuo A."/>
            <person name="Liang C."/>
            <person name="Lipzen A."/>
            <person name="Lutzoni F."/>
            <person name="Magnuson J."/>
            <person name="Mondo S."/>
            <person name="Nolan M."/>
            <person name="Ohm R."/>
            <person name="Pangilinan J."/>
            <person name="Park H.-J."/>
            <person name="Ramirez L."/>
            <person name="Alfaro M."/>
            <person name="Sun H."/>
            <person name="Tritt A."/>
            <person name="Yoshinaga Y."/>
            <person name="Zwiers L.-H."/>
            <person name="Turgeon B."/>
            <person name="Goodwin S."/>
            <person name="Spatafora J."/>
            <person name="Crous P."/>
            <person name="Grigoriev I."/>
        </authorList>
    </citation>
    <scope>NUCLEOTIDE SEQUENCE</scope>
    <source>
        <strain evidence="2">CBS 110217</strain>
    </source>
</reference>
<dbReference type="Proteomes" id="UP000799777">
    <property type="component" value="Unassembled WGS sequence"/>
</dbReference>
<feature type="region of interest" description="Disordered" evidence="1">
    <location>
        <begin position="61"/>
        <end position="95"/>
    </location>
</feature>
<dbReference type="EMBL" id="ML978224">
    <property type="protein sequence ID" value="KAF2027570.1"/>
    <property type="molecule type" value="Genomic_DNA"/>
</dbReference>
<feature type="region of interest" description="Disordered" evidence="1">
    <location>
        <begin position="115"/>
        <end position="170"/>
    </location>
</feature>
<sequence>MSSTPQEVDDIPALIEGQNVPQPSDIPSVNAAQPIEAEAYHPTHPLSFTEALTQFMATYQPGHIPDQTSVPQTNGDNADINEGESGGALPHAQPPHLLPGLAHLLGSLIVTRPPGFHAATSPAGTSEPSQNAPSAVPDDNTPDHATIDASPSGTGNSTSENHDPGDDDEMLELETAAPPQTAPPPAIAAALTANLAQMLTEHAAHFATPIPSSQMNGSVPADPSSASLNTQGEASTTSFGQPDQSILGTQGKISNTLNVSMPMPPLRPGSVPLSVLNSLVSFMHGPFPQSSPEGNSSAASAAASVSDPDTAYPPEGLPPQIMGGGTLIPTTIHVGPLGNSTVQAFSTPLLDPPPMTVLELLFGLFFDRQSSFDAAAFVDTLEQVDVSTIATEDMKCPHCWLPFGTTDEDDSEFAYTPDPEDPPELSARLVAFRELPFCEGRANNDPVNTPCGHIFGKGCLIETREGRYTVSNLQKGTATRLRV</sequence>
<feature type="compositionally biased region" description="Polar residues" evidence="1">
    <location>
        <begin position="224"/>
        <end position="249"/>
    </location>
</feature>
<feature type="compositionally biased region" description="Polar residues" evidence="1">
    <location>
        <begin position="66"/>
        <end position="76"/>
    </location>
</feature>